<sequence>MESPNSLPLFPIVCYWYSFFSSVAFMYCPQTARSNAIYSHLVLESDIRSNFTPNQNNSHTGKNQFHILAKLESTPPLSLSLLAIRMVAQNLAMIFASVDAEPQVFS</sequence>
<dbReference type="RefSeq" id="XP_031400108.1">
    <property type="nucleotide sequence ID" value="XM_031544248.1"/>
</dbReference>
<name>A0A6P8E548_PUNGR</name>
<reference evidence="2" key="2">
    <citation type="submission" date="2025-08" db="UniProtKB">
        <authorList>
            <consortium name="RefSeq"/>
        </authorList>
    </citation>
    <scope>IDENTIFICATION</scope>
    <source>
        <tissue evidence="2">Leaf</tissue>
    </source>
</reference>
<evidence type="ECO:0000313" key="2">
    <source>
        <dbReference type="RefSeq" id="XP_031400108.1"/>
    </source>
</evidence>
<proteinExistence type="predicted"/>
<dbReference type="GeneID" id="116210381"/>
<dbReference type="AlphaFoldDB" id="A0A6P8E548"/>
<evidence type="ECO:0000313" key="1">
    <source>
        <dbReference type="Proteomes" id="UP000515151"/>
    </source>
</evidence>
<organism evidence="1 2">
    <name type="scientific">Punica granatum</name>
    <name type="common">Pomegranate</name>
    <dbReference type="NCBI Taxonomy" id="22663"/>
    <lineage>
        <taxon>Eukaryota</taxon>
        <taxon>Viridiplantae</taxon>
        <taxon>Streptophyta</taxon>
        <taxon>Embryophyta</taxon>
        <taxon>Tracheophyta</taxon>
        <taxon>Spermatophyta</taxon>
        <taxon>Magnoliopsida</taxon>
        <taxon>eudicotyledons</taxon>
        <taxon>Gunneridae</taxon>
        <taxon>Pentapetalae</taxon>
        <taxon>rosids</taxon>
        <taxon>malvids</taxon>
        <taxon>Myrtales</taxon>
        <taxon>Lythraceae</taxon>
        <taxon>Punica</taxon>
    </lineage>
</organism>
<reference evidence="1" key="1">
    <citation type="journal article" date="2020" name="Plant Biotechnol. J.">
        <title>The pomegranate (Punica granatum L.) draft genome dissects genetic divergence between soft- and hard-seeded cultivars.</title>
        <authorList>
            <person name="Luo X."/>
            <person name="Li H."/>
            <person name="Wu Z."/>
            <person name="Yao W."/>
            <person name="Zhao P."/>
            <person name="Cao D."/>
            <person name="Yu H."/>
            <person name="Li K."/>
            <person name="Poudel K."/>
            <person name="Zhao D."/>
            <person name="Zhang F."/>
            <person name="Xia X."/>
            <person name="Chen L."/>
            <person name="Wang Q."/>
            <person name="Jing D."/>
            <person name="Cao S."/>
        </authorList>
    </citation>
    <scope>NUCLEOTIDE SEQUENCE [LARGE SCALE GENOMIC DNA]</scope>
    <source>
        <strain evidence="1">cv. Tunisia</strain>
    </source>
</reference>
<gene>
    <name evidence="2" type="primary">LOC116210381</name>
</gene>
<protein>
    <submittedName>
        <fullName evidence="2">Uncharacterized protein LOC116210381</fullName>
    </submittedName>
</protein>
<accession>A0A6P8E548</accession>
<keyword evidence="1" id="KW-1185">Reference proteome</keyword>
<dbReference type="Proteomes" id="UP000515151">
    <property type="component" value="Chromosome 6"/>
</dbReference>